<name>K2HF14_9RHOB</name>
<dbReference type="PATRIC" id="fig|1231392.3.peg.781"/>
<sequence>MSVIVTDEGFGPDDAGEMIDLSTDSDLASLPDLGSVPAIRIVIPSFSDGRGFTLASDLRRRGFSGRLRAAGHVLADQFAMARRCGFDEVEISDQLAARQPQDQWLACADWRQCDYRAMLRG</sequence>
<comment type="caution">
    <text evidence="1">The sequence shown here is derived from an EMBL/GenBank/DDBJ whole genome shotgun (WGS) entry which is preliminary data.</text>
</comment>
<dbReference type="eggNOG" id="COG3749">
    <property type="taxonomic scope" value="Bacteria"/>
</dbReference>
<gene>
    <name evidence="1" type="ORF">OCGS_0777</name>
</gene>
<dbReference type="RefSeq" id="WP_007425930.1">
    <property type="nucleotide sequence ID" value="NZ_AMGO01000011.1"/>
</dbReference>
<dbReference type="Pfam" id="PF06073">
    <property type="entry name" value="DUF934"/>
    <property type="match status" value="1"/>
</dbReference>
<dbReference type="EMBL" id="AMGO01000011">
    <property type="protein sequence ID" value="EKE45082.1"/>
    <property type="molecule type" value="Genomic_DNA"/>
</dbReference>
<evidence type="ECO:0000313" key="2">
    <source>
        <dbReference type="Proteomes" id="UP000006765"/>
    </source>
</evidence>
<accession>K2HF14</accession>
<reference evidence="1 2" key="1">
    <citation type="journal article" date="2012" name="J. Bacteriol.">
        <title>Draft Genome Sequence of Oceaniovalibus guishaninsula JLT2003T.</title>
        <authorList>
            <person name="Tang K."/>
            <person name="Liu K."/>
            <person name="Jiao N."/>
        </authorList>
    </citation>
    <scope>NUCLEOTIDE SEQUENCE [LARGE SCALE GENOMIC DNA]</scope>
    <source>
        <strain evidence="1 2">JLT2003</strain>
    </source>
</reference>
<evidence type="ECO:0000313" key="1">
    <source>
        <dbReference type="EMBL" id="EKE45082.1"/>
    </source>
</evidence>
<dbReference type="OrthoDB" id="9800421at2"/>
<protein>
    <recommendedName>
        <fullName evidence="3">Oxidoreductase probably involved in sulfite reduction</fullName>
    </recommendedName>
</protein>
<keyword evidence="2" id="KW-1185">Reference proteome</keyword>
<organism evidence="1 2">
    <name type="scientific">Oceaniovalibus guishaninsula JLT2003</name>
    <dbReference type="NCBI Taxonomy" id="1231392"/>
    <lineage>
        <taxon>Bacteria</taxon>
        <taxon>Pseudomonadati</taxon>
        <taxon>Pseudomonadota</taxon>
        <taxon>Alphaproteobacteria</taxon>
        <taxon>Rhodobacterales</taxon>
        <taxon>Roseobacteraceae</taxon>
        <taxon>Oceaniovalibus</taxon>
    </lineage>
</organism>
<evidence type="ECO:0008006" key="3">
    <source>
        <dbReference type="Google" id="ProtNLM"/>
    </source>
</evidence>
<dbReference type="Proteomes" id="UP000006765">
    <property type="component" value="Unassembled WGS sequence"/>
</dbReference>
<dbReference type="STRING" id="1231392.OCGS_0777"/>
<dbReference type="InterPro" id="IPR008318">
    <property type="entry name" value="UCP030820"/>
</dbReference>
<dbReference type="AlphaFoldDB" id="K2HF14"/>
<proteinExistence type="predicted"/>